<evidence type="ECO:0000256" key="3">
    <source>
        <dbReference type="ARBA" id="ARBA00023163"/>
    </source>
</evidence>
<name>A0A2W5DDQ0_9BURK</name>
<dbReference type="PANTHER" id="PTHR33164">
    <property type="entry name" value="TRANSCRIPTIONAL REGULATOR, MARR FAMILY"/>
    <property type="match status" value="1"/>
</dbReference>
<dbReference type="InterPro" id="IPR039422">
    <property type="entry name" value="MarR/SlyA-like"/>
</dbReference>
<dbReference type="PRINTS" id="PR00598">
    <property type="entry name" value="HTHMARR"/>
</dbReference>
<dbReference type="InterPro" id="IPR036388">
    <property type="entry name" value="WH-like_DNA-bd_sf"/>
</dbReference>
<feature type="domain" description="HTH marR-type" evidence="4">
    <location>
        <begin position="5"/>
        <end position="138"/>
    </location>
</feature>
<gene>
    <name evidence="5" type="ORF">DI603_19355</name>
</gene>
<dbReference type="InterPro" id="IPR023187">
    <property type="entry name" value="Tscrpt_reg_MarR-type_CS"/>
</dbReference>
<proteinExistence type="predicted"/>
<dbReference type="InterPro" id="IPR000835">
    <property type="entry name" value="HTH_MarR-typ"/>
</dbReference>
<dbReference type="GO" id="GO:0003677">
    <property type="term" value="F:DNA binding"/>
    <property type="evidence" value="ECO:0007669"/>
    <property type="project" value="UniProtKB-KW"/>
</dbReference>
<evidence type="ECO:0000313" key="6">
    <source>
        <dbReference type="Proteomes" id="UP000249633"/>
    </source>
</evidence>
<organism evidence="5 6">
    <name type="scientific">Roseateles depolymerans</name>
    <dbReference type="NCBI Taxonomy" id="76731"/>
    <lineage>
        <taxon>Bacteria</taxon>
        <taxon>Pseudomonadati</taxon>
        <taxon>Pseudomonadota</taxon>
        <taxon>Betaproteobacteria</taxon>
        <taxon>Burkholderiales</taxon>
        <taxon>Sphaerotilaceae</taxon>
        <taxon>Roseateles</taxon>
    </lineage>
</organism>
<dbReference type="Gene3D" id="1.10.10.10">
    <property type="entry name" value="Winged helix-like DNA-binding domain superfamily/Winged helix DNA-binding domain"/>
    <property type="match status" value="1"/>
</dbReference>
<protein>
    <recommendedName>
        <fullName evidence="4">HTH marR-type domain-containing protein</fullName>
    </recommendedName>
</protein>
<dbReference type="SMART" id="SM00347">
    <property type="entry name" value="HTH_MARR"/>
    <property type="match status" value="1"/>
</dbReference>
<dbReference type="SUPFAM" id="SSF46785">
    <property type="entry name" value="Winged helix' DNA-binding domain"/>
    <property type="match status" value="1"/>
</dbReference>
<dbReference type="AlphaFoldDB" id="A0A2W5DDQ0"/>
<dbReference type="GO" id="GO:0006950">
    <property type="term" value="P:response to stress"/>
    <property type="evidence" value="ECO:0007669"/>
    <property type="project" value="TreeGrafter"/>
</dbReference>
<evidence type="ECO:0000256" key="2">
    <source>
        <dbReference type="ARBA" id="ARBA00023125"/>
    </source>
</evidence>
<dbReference type="EMBL" id="QFOD01000022">
    <property type="protein sequence ID" value="PZP28533.1"/>
    <property type="molecule type" value="Genomic_DNA"/>
</dbReference>
<evidence type="ECO:0000313" key="5">
    <source>
        <dbReference type="EMBL" id="PZP28533.1"/>
    </source>
</evidence>
<dbReference type="PROSITE" id="PS50995">
    <property type="entry name" value="HTH_MARR_2"/>
    <property type="match status" value="1"/>
</dbReference>
<dbReference type="InterPro" id="IPR036390">
    <property type="entry name" value="WH_DNA-bd_sf"/>
</dbReference>
<accession>A0A2W5DDQ0</accession>
<dbReference type="PANTHER" id="PTHR33164:SF64">
    <property type="entry name" value="TRANSCRIPTIONAL REGULATOR SLYA"/>
    <property type="match status" value="1"/>
</dbReference>
<evidence type="ECO:0000256" key="1">
    <source>
        <dbReference type="ARBA" id="ARBA00023015"/>
    </source>
</evidence>
<dbReference type="Pfam" id="PF12802">
    <property type="entry name" value="MarR_2"/>
    <property type="match status" value="1"/>
</dbReference>
<keyword evidence="2" id="KW-0238">DNA-binding</keyword>
<evidence type="ECO:0000259" key="4">
    <source>
        <dbReference type="PROSITE" id="PS50995"/>
    </source>
</evidence>
<reference evidence="5 6" key="1">
    <citation type="submission" date="2017-08" db="EMBL/GenBank/DDBJ databases">
        <title>Infants hospitalized years apart are colonized by the same room-sourced microbial strains.</title>
        <authorList>
            <person name="Brooks B."/>
            <person name="Olm M.R."/>
            <person name="Firek B.A."/>
            <person name="Baker R."/>
            <person name="Thomas B.C."/>
            <person name="Morowitz M.J."/>
            <person name="Banfield J.F."/>
        </authorList>
    </citation>
    <scope>NUCLEOTIDE SEQUENCE [LARGE SCALE GENOMIC DNA]</scope>
    <source>
        <strain evidence="5">S2_012_000_R2_81</strain>
    </source>
</reference>
<sequence>MASTEERFSMALHHTTRLWRQALDRRLKGLGVGQAGWMAIAKIAKSAQALSQIELANQLSVEGPTVVSLVDRLVKGGLVERVPSETDRRVKHVLLTEAGRALYAEVRIAADAYRIEIFAGIDPARLLAATELLEELQARVEASL</sequence>
<dbReference type="GO" id="GO:0003700">
    <property type="term" value="F:DNA-binding transcription factor activity"/>
    <property type="evidence" value="ECO:0007669"/>
    <property type="project" value="InterPro"/>
</dbReference>
<dbReference type="Proteomes" id="UP000249633">
    <property type="component" value="Unassembled WGS sequence"/>
</dbReference>
<keyword evidence="1" id="KW-0805">Transcription regulation</keyword>
<keyword evidence="3" id="KW-0804">Transcription</keyword>
<dbReference type="PROSITE" id="PS01117">
    <property type="entry name" value="HTH_MARR_1"/>
    <property type="match status" value="1"/>
</dbReference>
<comment type="caution">
    <text evidence="5">The sequence shown here is derived from an EMBL/GenBank/DDBJ whole genome shotgun (WGS) entry which is preliminary data.</text>
</comment>